<evidence type="ECO:0000256" key="6">
    <source>
        <dbReference type="ARBA" id="ARBA00023239"/>
    </source>
</evidence>
<feature type="binding site" evidence="7">
    <location>
        <begin position="71"/>
        <end position="72"/>
    </location>
    <ligand>
        <name>4-CDP-2-C-methyl-D-erythritol 2-phosphate</name>
        <dbReference type="ChEBI" id="CHEBI:57919"/>
    </ligand>
</feature>
<evidence type="ECO:0000256" key="5">
    <source>
        <dbReference type="ARBA" id="ARBA00023229"/>
    </source>
</evidence>
<keyword evidence="6 7" id="KW-0456">Lyase</keyword>
<feature type="binding site" evidence="7">
    <location>
        <position position="44"/>
    </location>
    <ligand>
        <name>a divalent metal cation</name>
        <dbReference type="ChEBI" id="CHEBI:60240"/>
    </ligand>
</feature>
<evidence type="ECO:0000256" key="4">
    <source>
        <dbReference type="ARBA" id="ARBA00022723"/>
    </source>
</evidence>
<reference evidence="10 11" key="1">
    <citation type="submission" date="2017-09" db="EMBL/GenBank/DDBJ databases">
        <authorList>
            <person name="Bumgarner R.E."/>
        </authorList>
    </citation>
    <scope>NUCLEOTIDE SEQUENCE [LARGE SCALE GENOMIC DNA]</scope>
    <source>
        <strain evidence="10 11">T34998</strain>
    </source>
</reference>
<protein>
    <recommendedName>
        <fullName evidence="3 7">2-C-methyl-D-erythritol 2,4-cyclodiphosphate synthase</fullName>
        <shortName evidence="7">MECDP-synthase</shortName>
        <shortName evidence="7">MECPP-synthase</shortName>
        <shortName evidence="7">MECPS</shortName>
        <ecNumber evidence="3 7">4.6.1.12</ecNumber>
    </recommendedName>
</protein>
<dbReference type="EMBL" id="PCZS01000001">
    <property type="protein sequence ID" value="REB70798.1"/>
    <property type="molecule type" value="Genomic_DNA"/>
</dbReference>
<comment type="caution">
    <text evidence="7">Lacks conserved residue(s) required for the propagation of feature annotation.</text>
</comment>
<evidence type="ECO:0000256" key="1">
    <source>
        <dbReference type="ARBA" id="ARBA00000200"/>
    </source>
</evidence>
<comment type="subunit">
    <text evidence="7">Homotrimer.</text>
</comment>
<comment type="caution">
    <text evidence="10">The sequence shown here is derived from an EMBL/GenBank/DDBJ whole genome shotgun (WGS) entry which is preliminary data.</text>
</comment>
<dbReference type="Gene3D" id="3.30.1330.50">
    <property type="entry name" value="2-C-methyl-D-erythritol 2,4-cyclodiphosphate synthase"/>
    <property type="match status" value="1"/>
</dbReference>
<dbReference type="PROSITE" id="PS01350">
    <property type="entry name" value="ISPF"/>
    <property type="match status" value="1"/>
</dbReference>
<accession>A0ABX9IBN5</accession>
<comment type="similarity">
    <text evidence="7 8">Belongs to the IspF family.</text>
</comment>
<dbReference type="PANTHER" id="PTHR43181:SF1">
    <property type="entry name" value="2-C-METHYL-D-ERYTHRITOL 2,4-CYCLODIPHOSPHATE SYNTHASE, CHLOROPLASTIC"/>
    <property type="match status" value="1"/>
</dbReference>
<evidence type="ECO:0000256" key="7">
    <source>
        <dbReference type="HAMAP-Rule" id="MF_00107"/>
    </source>
</evidence>
<evidence type="ECO:0000259" key="9">
    <source>
        <dbReference type="Pfam" id="PF02542"/>
    </source>
</evidence>
<dbReference type="InterPro" id="IPR003526">
    <property type="entry name" value="MECDP_synthase"/>
</dbReference>
<evidence type="ECO:0000256" key="2">
    <source>
        <dbReference type="ARBA" id="ARBA00004709"/>
    </source>
</evidence>
<organism evidence="10 11">
    <name type="scientific">Cutibacterium namnetense</name>
    <dbReference type="NCBI Taxonomy" id="1574624"/>
    <lineage>
        <taxon>Bacteria</taxon>
        <taxon>Bacillati</taxon>
        <taxon>Actinomycetota</taxon>
        <taxon>Actinomycetes</taxon>
        <taxon>Propionibacteriales</taxon>
        <taxon>Propionibacteriaceae</taxon>
        <taxon>Cutibacterium</taxon>
    </lineage>
</organism>
<gene>
    <name evidence="7 10" type="primary">ispF</name>
    <name evidence="10" type="ORF">CP880_03360</name>
</gene>
<dbReference type="CDD" id="cd00554">
    <property type="entry name" value="MECDP_synthase"/>
    <property type="match status" value="1"/>
</dbReference>
<dbReference type="SUPFAM" id="SSF69765">
    <property type="entry name" value="IpsF-like"/>
    <property type="match status" value="1"/>
</dbReference>
<keyword evidence="11" id="KW-1185">Reference proteome</keyword>
<name>A0ABX9IBN5_9ACTN</name>
<dbReference type="NCBIfam" id="TIGR00151">
    <property type="entry name" value="ispF"/>
    <property type="match status" value="1"/>
</dbReference>
<comment type="catalytic activity">
    <reaction evidence="1 7 8">
        <text>4-CDP-2-C-methyl-D-erythritol 2-phosphate = 2-C-methyl-D-erythritol 2,4-cyclic diphosphate + CMP</text>
        <dbReference type="Rhea" id="RHEA:23864"/>
        <dbReference type="ChEBI" id="CHEBI:57919"/>
        <dbReference type="ChEBI" id="CHEBI:58483"/>
        <dbReference type="ChEBI" id="CHEBI:60377"/>
        <dbReference type="EC" id="4.6.1.12"/>
    </reaction>
</comment>
<dbReference type="Pfam" id="PF02542">
    <property type="entry name" value="YgbB"/>
    <property type="match status" value="1"/>
</dbReference>
<dbReference type="InterPro" id="IPR020555">
    <property type="entry name" value="MECDP_synthase_CS"/>
</dbReference>
<feature type="binding site" evidence="7">
    <location>
        <position position="46"/>
    </location>
    <ligand>
        <name>a divalent metal cation</name>
        <dbReference type="ChEBI" id="CHEBI:60240"/>
    </ligand>
</feature>
<comment type="cofactor">
    <cofactor evidence="7">
        <name>a divalent metal cation</name>
        <dbReference type="ChEBI" id="CHEBI:60240"/>
    </cofactor>
    <text evidence="7">Binds 1 divalent metal cation per subunit.</text>
</comment>
<dbReference type="EC" id="4.6.1.12" evidence="3 7"/>
<proteinExistence type="inferred from homology"/>
<evidence type="ECO:0000313" key="10">
    <source>
        <dbReference type="EMBL" id="REB70798.1"/>
    </source>
</evidence>
<feature type="binding site" evidence="7">
    <location>
        <position position="179"/>
    </location>
    <ligand>
        <name>4-CDP-2-C-methyl-D-erythritol 2-phosphate</name>
        <dbReference type="ChEBI" id="CHEBI:57919"/>
    </ligand>
</feature>
<feature type="binding site" evidence="7">
    <location>
        <begin position="93"/>
        <end position="95"/>
    </location>
    <ligand>
        <name>4-CDP-2-C-methyl-D-erythritol 2-phosphate</name>
        <dbReference type="ChEBI" id="CHEBI:57919"/>
    </ligand>
</feature>
<dbReference type="InterPro" id="IPR036571">
    <property type="entry name" value="MECDP_synthase_sf"/>
</dbReference>
<dbReference type="PANTHER" id="PTHR43181">
    <property type="entry name" value="2-C-METHYL-D-ERYTHRITOL 2,4-CYCLODIPHOSPHATE SYNTHASE, CHLOROPLASTIC"/>
    <property type="match status" value="1"/>
</dbReference>
<dbReference type="HAMAP" id="MF_00107">
    <property type="entry name" value="IspF"/>
    <property type="match status" value="1"/>
</dbReference>
<evidence type="ECO:0000313" key="11">
    <source>
        <dbReference type="Proteomes" id="UP000256324"/>
    </source>
</evidence>
<dbReference type="Proteomes" id="UP000256324">
    <property type="component" value="Unassembled WGS sequence"/>
</dbReference>
<comment type="function">
    <text evidence="7">Involved in the biosynthesis of isopentenyl diphosphate (IPP) and dimethylallyl diphosphate (DMAPP), two major building blocks of isoprenoid compounds. Catalyzes the conversion of 4-diphosphocytidyl-2-C-methyl-D-erythritol 2-phosphate (CDP-ME2P) to 2-C-methyl-D-erythritol 2,4-cyclodiphosphate (ME-CPP) with a corresponding release of cytidine 5-monophosphate (CMP).</text>
</comment>
<keyword evidence="5 7" id="KW-0414">Isoprene biosynthesis</keyword>
<evidence type="ECO:0000256" key="8">
    <source>
        <dbReference type="RuleBase" id="RU004395"/>
    </source>
</evidence>
<feature type="site" description="Transition state stabilizer" evidence="7">
    <location>
        <position position="71"/>
    </location>
</feature>
<evidence type="ECO:0000256" key="3">
    <source>
        <dbReference type="ARBA" id="ARBA00012579"/>
    </source>
</evidence>
<keyword evidence="4 7" id="KW-0479">Metal-binding</keyword>
<feature type="domain" description="2-C-methyl-D-erythritol 2,4-cyclodiphosphate synthase" evidence="9">
    <location>
        <begin position="37"/>
        <end position="191"/>
    </location>
</feature>
<comment type="pathway">
    <text evidence="2 7">Isoprenoid biosynthesis; isopentenyl diphosphate biosynthesis via DXP pathway; isopentenyl diphosphate from 1-deoxy-D-xylulose 5-phosphate: step 4/6.</text>
</comment>
<sequence length="197" mass="21478">MPQLALRGQACFRKSYVLSASLYRNEMRRFMSDFGLLRIGHGHDIHALQAGYEMWLGGVLIEDAEQGFCTHSDGDVLSHAIVDALAGAMTDGDLGTHYPENDPNAENARSLEFVAEFAGYMRSRGYELINLDSFITLGTTRLRPYLAAIRANVAAALKISEDVVSVKGRSHDGIGEVGRGEACSATVSVLLRQEKSI</sequence>
<feature type="binding site" evidence="7">
    <location>
        <begin position="44"/>
        <end position="46"/>
    </location>
    <ligand>
        <name>4-CDP-2-C-methyl-D-erythritol 2-phosphate</name>
        <dbReference type="ChEBI" id="CHEBI:57919"/>
    </ligand>
</feature>
<feature type="site" description="Transition state stabilizer" evidence="7">
    <location>
        <position position="170"/>
    </location>
</feature>
<feature type="binding site" evidence="7">
    <location>
        <position position="79"/>
    </location>
    <ligand>
        <name>a divalent metal cation</name>
        <dbReference type="ChEBI" id="CHEBI:60240"/>
    </ligand>
</feature>